<evidence type="ECO:0000256" key="10">
    <source>
        <dbReference type="ARBA" id="ARBA00022842"/>
    </source>
</evidence>
<accession>A0A0E1VPJ0</accession>
<dbReference type="AlphaFoldDB" id="A0A0E1VPJ0"/>
<protein>
    <recommendedName>
        <fullName evidence="4 13">Pyruvate kinase</fullName>
        <ecNumber evidence="4 13">2.7.1.40</ecNumber>
    </recommendedName>
</protein>
<dbReference type="GO" id="GO:0004743">
    <property type="term" value="F:pyruvate kinase activity"/>
    <property type="evidence" value="ECO:0007669"/>
    <property type="project" value="UniProtKB-UniRule"/>
</dbReference>
<dbReference type="GO" id="GO:0030955">
    <property type="term" value="F:potassium ion binding"/>
    <property type="evidence" value="ECO:0007669"/>
    <property type="project" value="UniProtKB-UniRule"/>
</dbReference>
<gene>
    <name evidence="17" type="primary">pyk_2</name>
    <name evidence="17" type="ORF">BURPS1710A_A2667</name>
</gene>
<dbReference type="InterPro" id="IPR001697">
    <property type="entry name" value="Pyr_Knase"/>
</dbReference>
<dbReference type="Gene3D" id="2.40.33.10">
    <property type="entry name" value="PK beta-barrel domain-like"/>
    <property type="match status" value="1"/>
</dbReference>
<dbReference type="InterPro" id="IPR015813">
    <property type="entry name" value="Pyrv/PenolPyrv_kinase-like_dom"/>
</dbReference>
<dbReference type="GO" id="GO:0005524">
    <property type="term" value="F:ATP binding"/>
    <property type="evidence" value="ECO:0007669"/>
    <property type="project" value="UniProtKB-KW"/>
</dbReference>
<evidence type="ECO:0000256" key="4">
    <source>
        <dbReference type="ARBA" id="ARBA00012142"/>
    </source>
</evidence>
<dbReference type="EMBL" id="CM000833">
    <property type="protein sequence ID" value="EET02780.1"/>
    <property type="molecule type" value="Genomic_DNA"/>
</dbReference>
<feature type="domain" description="Pyruvate kinase C-terminal" evidence="16">
    <location>
        <begin position="364"/>
        <end position="476"/>
    </location>
</feature>
<dbReference type="FunFam" id="2.40.33.10:FF:000001">
    <property type="entry name" value="Pyruvate kinase"/>
    <property type="match status" value="1"/>
</dbReference>
<comment type="pathway">
    <text evidence="2 14">Carbohydrate degradation; glycolysis; pyruvate from D-glyceraldehyde 3-phosphate: step 5/5.</text>
</comment>
<dbReference type="Gene3D" id="3.20.20.60">
    <property type="entry name" value="Phosphoenolpyruvate-binding domains"/>
    <property type="match status" value="1"/>
</dbReference>
<evidence type="ECO:0000256" key="13">
    <source>
        <dbReference type="NCBIfam" id="TIGR01064"/>
    </source>
</evidence>
<dbReference type="UniPathway" id="UPA00109">
    <property type="reaction ID" value="UER00188"/>
</dbReference>
<evidence type="ECO:0000256" key="11">
    <source>
        <dbReference type="ARBA" id="ARBA00023152"/>
    </source>
</evidence>
<dbReference type="RefSeq" id="WP_004523613.1">
    <property type="nucleotide sequence ID" value="NZ_CM000833.1"/>
</dbReference>
<comment type="cofactor">
    <cofactor evidence="1">
        <name>K(+)</name>
        <dbReference type="ChEBI" id="CHEBI:29103"/>
    </cofactor>
</comment>
<dbReference type="Gene3D" id="3.40.1380.20">
    <property type="entry name" value="Pyruvate kinase, C-terminal domain"/>
    <property type="match status" value="1"/>
</dbReference>
<evidence type="ECO:0000256" key="6">
    <source>
        <dbReference type="ARBA" id="ARBA00022723"/>
    </source>
</evidence>
<comment type="similarity">
    <text evidence="3 14">Belongs to the pyruvate kinase family.</text>
</comment>
<dbReference type="PROSITE" id="PS00110">
    <property type="entry name" value="PYRUVATE_KINASE"/>
    <property type="match status" value="1"/>
</dbReference>
<reference evidence="17" key="1">
    <citation type="submission" date="2009-05" db="EMBL/GenBank/DDBJ databases">
        <authorList>
            <person name="Harkins D.M."/>
            <person name="DeShazer D."/>
            <person name="Woods D.E."/>
            <person name="Brinkac L.M."/>
            <person name="Brown K.A."/>
            <person name="Hung G.C."/>
            <person name="Tuanyok A."/>
            <person name="Zhang B."/>
            <person name="Nierman W.C."/>
        </authorList>
    </citation>
    <scope>NUCLEOTIDE SEQUENCE [LARGE SCALE GENOMIC DNA]</scope>
    <source>
        <strain evidence="17">1710a</strain>
    </source>
</reference>
<evidence type="ECO:0000256" key="9">
    <source>
        <dbReference type="ARBA" id="ARBA00022840"/>
    </source>
</evidence>
<dbReference type="SUPFAM" id="SSF50800">
    <property type="entry name" value="PK beta-barrel domain-like"/>
    <property type="match status" value="1"/>
</dbReference>
<dbReference type="GO" id="GO:0016301">
    <property type="term" value="F:kinase activity"/>
    <property type="evidence" value="ECO:0007669"/>
    <property type="project" value="UniProtKB-KW"/>
</dbReference>
<evidence type="ECO:0000256" key="12">
    <source>
        <dbReference type="ARBA" id="ARBA00023317"/>
    </source>
</evidence>
<dbReference type="Pfam" id="PF00224">
    <property type="entry name" value="PK"/>
    <property type="match status" value="1"/>
</dbReference>
<keyword evidence="8 14" id="KW-0418">Kinase</keyword>
<dbReference type="PRINTS" id="PR01050">
    <property type="entry name" value="PYRUVTKNASE"/>
</dbReference>
<dbReference type="InterPro" id="IPR011037">
    <property type="entry name" value="Pyrv_Knase-like_insert_dom_sf"/>
</dbReference>
<evidence type="ECO:0000256" key="8">
    <source>
        <dbReference type="ARBA" id="ARBA00022777"/>
    </source>
</evidence>
<dbReference type="InterPro" id="IPR040442">
    <property type="entry name" value="Pyrv_kinase-like_dom_sf"/>
</dbReference>
<name>A0A0E1VPJ0_BURPE</name>
<sequence>MRNESHTARERRRSTKIVATLGPSSSTETAIEALARAGADVFRLNFSHGTHADHALRHAAVRAIEARIGHPIGVLLDLQGPKLRVGQFASGRAQIVKGRPFVFDRDPAPGDARRVSLPHPEIFDAARPGHLLLVDDGKLRFRVDAVSSARIETTALLDGIVSDRKGVSVPDATLAIPALSAKDRDDLEFGLSLGVDWVALSFVQTAQDVRDARALIGARAAIVAKIEKPQAVANIAEIVDAADAVMVARGDLGVEMSLEDVPSVQKQIIRLARAAGKPVIVATQMLESMTLAPTPTRAEASDVAAAVYDGADAVMLSAESASGQYPVEAVDFMRKIISTTEADPIQPQLMKAIVTAHAPNATDAIGAAIEVVSDTLRLGVAVTYTASGATAIRLSRLRPSTAILSLTPRAEIARRLTLAWGVRSRVAAEATGIENIVEIAIEAAHAEGFATDECPIVVAAGVPFGHPGSTNLMRIVWPTEMTRQ</sequence>
<keyword evidence="9" id="KW-0067">ATP-binding</keyword>
<evidence type="ECO:0000259" key="16">
    <source>
        <dbReference type="Pfam" id="PF02887"/>
    </source>
</evidence>
<dbReference type="InterPro" id="IPR018209">
    <property type="entry name" value="Pyrv_Knase_AS"/>
</dbReference>
<dbReference type="InterPro" id="IPR015793">
    <property type="entry name" value="Pyrv_Knase_brl"/>
</dbReference>
<feature type="domain" description="Pyruvate kinase barrel" evidence="15">
    <location>
        <begin position="13"/>
        <end position="330"/>
    </location>
</feature>
<organism evidence="17">
    <name type="scientific">Burkholderia pseudomallei 1710a</name>
    <dbReference type="NCBI Taxonomy" id="320371"/>
    <lineage>
        <taxon>Bacteria</taxon>
        <taxon>Pseudomonadati</taxon>
        <taxon>Pseudomonadota</taxon>
        <taxon>Betaproteobacteria</taxon>
        <taxon>Burkholderiales</taxon>
        <taxon>Burkholderiaceae</taxon>
        <taxon>Burkholderia</taxon>
        <taxon>pseudomallei group</taxon>
    </lineage>
</organism>
<keyword evidence="6" id="KW-0479">Metal-binding</keyword>
<keyword evidence="10 14" id="KW-0460">Magnesium</keyword>
<dbReference type="InterPro" id="IPR015795">
    <property type="entry name" value="Pyrv_Knase_C"/>
</dbReference>
<dbReference type="Proteomes" id="UP000001812">
    <property type="component" value="Chromosome II"/>
</dbReference>
<evidence type="ECO:0000256" key="1">
    <source>
        <dbReference type="ARBA" id="ARBA00001958"/>
    </source>
</evidence>
<evidence type="ECO:0000256" key="3">
    <source>
        <dbReference type="ARBA" id="ARBA00008663"/>
    </source>
</evidence>
<evidence type="ECO:0000256" key="5">
    <source>
        <dbReference type="ARBA" id="ARBA00022679"/>
    </source>
</evidence>
<evidence type="ECO:0000256" key="14">
    <source>
        <dbReference type="RuleBase" id="RU000504"/>
    </source>
</evidence>
<dbReference type="InterPro" id="IPR036918">
    <property type="entry name" value="Pyrv_Knase_C_sf"/>
</dbReference>
<evidence type="ECO:0000256" key="7">
    <source>
        <dbReference type="ARBA" id="ARBA00022741"/>
    </source>
</evidence>
<dbReference type="InterPro" id="IPR015806">
    <property type="entry name" value="Pyrv_Knase_insert_dom_sf"/>
</dbReference>
<evidence type="ECO:0000313" key="17">
    <source>
        <dbReference type="EMBL" id="EET02780.1"/>
    </source>
</evidence>
<dbReference type="GO" id="GO:0000287">
    <property type="term" value="F:magnesium ion binding"/>
    <property type="evidence" value="ECO:0007669"/>
    <property type="project" value="UniProtKB-UniRule"/>
</dbReference>
<keyword evidence="7" id="KW-0547">Nucleotide-binding</keyword>
<dbReference type="PANTHER" id="PTHR11817">
    <property type="entry name" value="PYRUVATE KINASE"/>
    <property type="match status" value="1"/>
</dbReference>
<proteinExistence type="inferred from homology"/>
<dbReference type="Pfam" id="PF02887">
    <property type="entry name" value="PK_C"/>
    <property type="match status" value="1"/>
</dbReference>
<dbReference type="SUPFAM" id="SSF51621">
    <property type="entry name" value="Phosphoenolpyruvate/pyruvate domain"/>
    <property type="match status" value="1"/>
</dbReference>
<dbReference type="NCBIfam" id="NF004886">
    <property type="entry name" value="PRK06247.1"/>
    <property type="match status" value="1"/>
</dbReference>
<dbReference type="EC" id="2.7.1.40" evidence="4 13"/>
<dbReference type="HOGENOM" id="CLU_015439_0_2_4"/>
<dbReference type="SUPFAM" id="SSF52935">
    <property type="entry name" value="PK C-terminal domain-like"/>
    <property type="match status" value="1"/>
</dbReference>
<dbReference type="NCBIfam" id="NF004978">
    <property type="entry name" value="PRK06354.1"/>
    <property type="match status" value="1"/>
</dbReference>
<dbReference type="NCBIfam" id="TIGR01064">
    <property type="entry name" value="pyruv_kin"/>
    <property type="match status" value="1"/>
</dbReference>
<evidence type="ECO:0000256" key="2">
    <source>
        <dbReference type="ARBA" id="ARBA00004997"/>
    </source>
</evidence>
<keyword evidence="11 14" id="KW-0324">Glycolysis</keyword>
<comment type="catalytic activity">
    <reaction evidence="14">
        <text>pyruvate + ATP = phosphoenolpyruvate + ADP + H(+)</text>
        <dbReference type="Rhea" id="RHEA:18157"/>
        <dbReference type="ChEBI" id="CHEBI:15361"/>
        <dbReference type="ChEBI" id="CHEBI:15378"/>
        <dbReference type="ChEBI" id="CHEBI:30616"/>
        <dbReference type="ChEBI" id="CHEBI:58702"/>
        <dbReference type="ChEBI" id="CHEBI:456216"/>
        <dbReference type="EC" id="2.7.1.40"/>
    </reaction>
</comment>
<dbReference type="NCBIfam" id="NF004491">
    <property type="entry name" value="PRK05826.1"/>
    <property type="match status" value="1"/>
</dbReference>
<evidence type="ECO:0000259" key="15">
    <source>
        <dbReference type="Pfam" id="PF00224"/>
    </source>
</evidence>
<keyword evidence="5 14" id="KW-0808">Transferase</keyword>
<keyword evidence="12 17" id="KW-0670">Pyruvate</keyword>